<dbReference type="EMBL" id="FNBN01000003">
    <property type="protein sequence ID" value="SDF97986.1"/>
    <property type="molecule type" value="Genomic_DNA"/>
</dbReference>
<name>A0A1G7QHM8_CHIFI</name>
<feature type="binding site" evidence="7">
    <location>
        <position position="91"/>
    </location>
    <ligand>
        <name>phosphoenolpyruvate</name>
        <dbReference type="ChEBI" id="CHEBI:58702"/>
    </ligand>
</feature>
<dbReference type="RefSeq" id="WP_089832308.1">
    <property type="nucleotide sequence ID" value="NZ_FNBN01000003.1"/>
</dbReference>
<feature type="binding site" evidence="7">
    <location>
        <position position="119"/>
    </location>
    <ligand>
        <name>phosphoenolpyruvate</name>
        <dbReference type="ChEBI" id="CHEBI:58702"/>
    </ligand>
</feature>
<dbReference type="NCBIfam" id="TIGR01356">
    <property type="entry name" value="aroA"/>
    <property type="match status" value="1"/>
</dbReference>
<comment type="similarity">
    <text evidence="2 7">Belongs to the EPSP synthase family.</text>
</comment>
<dbReference type="GO" id="GO:0005737">
    <property type="term" value="C:cytoplasm"/>
    <property type="evidence" value="ECO:0007669"/>
    <property type="project" value="UniProtKB-SubCell"/>
</dbReference>
<feature type="binding site" evidence="7">
    <location>
        <position position="21"/>
    </location>
    <ligand>
        <name>3-phosphoshikimate</name>
        <dbReference type="ChEBI" id="CHEBI:145989"/>
    </ligand>
</feature>
<dbReference type="STRING" id="104663.SAMN04488121_10362"/>
<dbReference type="InterPro" id="IPR006264">
    <property type="entry name" value="EPSP_synthase"/>
</dbReference>
<evidence type="ECO:0000313" key="10">
    <source>
        <dbReference type="Proteomes" id="UP000199045"/>
    </source>
</evidence>
<comment type="subcellular location">
    <subcellularLocation>
        <location evidence="7">Cytoplasm</location>
    </subcellularLocation>
</comment>
<comment type="caution">
    <text evidence="7">Lacks conserved residue(s) required for the propagation of feature annotation.</text>
</comment>
<dbReference type="Gene3D" id="3.65.10.10">
    <property type="entry name" value="Enolpyruvate transferase domain"/>
    <property type="match status" value="2"/>
</dbReference>
<evidence type="ECO:0000256" key="1">
    <source>
        <dbReference type="ARBA" id="ARBA00004811"/>
    </source>
</evidence>
<protein>
    <recommendedName>
        <fullName evidence="7">3-phosphoshikimate 1-carboxyvinyltransferase</fullName>
        <ecNumber evidence="7">2.5.1.19</ecNumber>
    </recommendedName>
    <alternativeName>
        <fullName evidence="7">5-enolpyruvylshikimate-3-phosphate synthase</fullName>
        <shortName evidence="7">EPSP synthase</shortName>
        <shortName evidence="7">EPSPS</shortName>
    </alternativeName>
</protein>
<dbReference type="GO" id="GO:0009423">
    <property type="term" value="P:chorismate biosynthetic process"/>
    <property type="evidence" value="ECO:0007669"/>
    <property type="project" value="UniProtKB-UniRule"/>
</dbReference>
<evidence type="ECO:0000256" key="2">
    <source>
        <dbReference type="ARBA" id="ARBA00009948"/>
    </source>
</evidence>
<dbReference type="AlphaFoldDB" id="A0A1G7QHM8"/>
<dbReference type="InterPro" id="IPR036968">
    <property type="entry name" value="Enolpyruvate_Tfrase_sf"/>
</dbReference>
<reference evidence="9 10" key="1">
    <citation type="submission" date="2016-10" db="EMBL/GenBank/DDBJ databases">
        <authorList>
            <person name="de Groot N.N."/>
        </authorList>
    </citation>
    <scope>NUCLEOTIDE SEQUENCE [LARGE SCALE GENOMIC DNA]</scope>
    <source>
        <strain evidence="9 10">DSM 527</strain>
    </source>
</reference>
<feature type="binding site" evidence="7">
    <location>
        <position position="189"/>
    </location>
    <ligand>
        <name>3-phosphoshikimate</name>
        <dbReference type="ChEBI" id="CHEBI:145989"/>
    </ligand>
</feature>
<evidence type="ECO:0000256" key="6">
    <source>
        <dbReference type="ARBA" id="ARBA00044633"/>
    </source>
</evidence>
<evidence type="ECO:0000256" key="4">
    <source>
        <dbReference type="ARBA" id="ARBA00022679"/>
    </source>
</evidence>
<organism evidence="9 10">
    <name type="scientific">Chitinophaga filiformis</name>
    <name type="common">Myxococcus filiformis</name>
    <name type="synonym">Flexibacter filiformis</name>
    <dbReference type="NCBI Taxonomy" id="104663"/>
    <lineage>
        <taxon>Bacteria</taxon>
        <taxon>Pseudomonadati</taxon>
        <taxon>Bacteroidota</taxon>
        <taxon>Chitinophagia</taxon>
        <taxon>Chitinophagales</taxon>
        <taxon>Chitinophagaceae</taxon>
        <taxon>Chitinophaga</taxon>
    </lineage>
</organism>
<dbReference type="UniPathway" id="UPA00053">
    <property type="reaction ID" value="UER00089"/>
</dbReference>
<feature type="binding site" evidence="7">
    <location>
        <position position="303"/>
    </location>
    <ligand>
        <name>3-phosphoshikimate</name>
        <dbReference type="ChEBI" id="CHEBI:145989"/>
    </ligand>
</feature>
<feature type="binding site" evidence="7">
    <location>
        <position position="20"/>
    </location>
    <ligand>
        <name>phosphoenolpyruvate</name>
        <dbReference type="ChEBI" id="CHEBI:58702"/>
    </ligand>
</feature>
<dbReference type="HAMAP" id="MF_00210">
    <property type="entry name" value="EPSP_synth"/>
    <property type="match status" value="1"/>
</dbReference>
<evidence type="ECO:0000259" key="8">
    <source>
        <dbReference type="Pfam" id="PF00275"/>
    </source>
</evidence>
<evidence type="ECO:0000313" key="9">
    <source>
        <dbReference type="EMBL" id="SDF97986.1"/>
    </source>
</evidence>
<proteinExistence type="inferred from homology"/>
<evidence type="ECO:0000256" key="5">
    <source>
        <dbReference type="ARBA" id="ARBA00023141"/>
    </source>
</evidence>
<comment type="subunit">
    <text evidence="7">Monomer.</text>
</comment>
<feature type="domain" description="Enolpyruvate transferase" evidence="8">
    <location>
        <begin position="7"/>
        <end position="411"/>
    </location>
</feature>
<gene>
    <name evidence="7" type="primary">aroA</name>
    <name evidence="9" type="ORF">SAMN04488121_10362</name>
</gene>
<dbReference type="PANTHER" id="PTHR21090:SF5">
    <property type="entry name" value="PENTAFUNCTIONAL AROM POLYPEPTIDE"/>
    <property type="match status" value="1"/>
</dbReference>
<keyword evidence="7" id="KW-0963">Cytoplasm</keyword>
<keyword evidence="4 7" id="KW-0808">Transferase</keyword>
<accession>A0A1G7QHM8</accession>
<dbReference type="Proteomes" id="UP000199045">
    <property type="component" value="Unassembled WGS sequence"/>
</dbReference>
<dbReference type="CDD" id="cd01556">
    <property type="entry name" value="EPSP_synthase"/>
    <property type="match status" value="1"/>
</dbReference>
<dbReference type="InterPro" id="IPR013792">
    <property type="entry name" value="RNA3'P_cycl/enolpyr_Trfase_a/b"/>
</dbReference>
<feature type="binding site" evidence="7">
    <location>
        <position position="162"/>
    </location>
    <ligand>
        <name>3-phosphoshikimate</name>
        <dbReference type="ChEBI" id="CHEBI:145989"/>
    </ligand>
</feature>
<feature type="binding site" evidence="7">
    <location>
        <position position="334"/>
    </location>
    <ligand>
        <name>phosphoenolpyruvate</name>
        <dbReference type="ChEBI" id="CHEBI:58702"/>
    </ligand>
</feature>
<comment type="pathway">
    <text evidence="1 7">Metabolic intermediate biosynthesis; chorismate biosynthesis; chorismate from D-erythrose 4-phosphate and phosphoenolpyruvate: step 6/7.</text>
</comment>
<feature type="binding site" evidence="7">
    <location>
        <position position="20"/>
    </location>
    <ligand>
        <name>3-phosphoshikimate</name>
        <dbReference type="ChEBI" id="CHEBI:145989"/>
    </ligand>
</feature>
<keyword evidence="3 7" id="KW-0028">Amino-acid biosynthesis</keyword>
<dbReference type="PIRSF" id="PIRSF000505">
    <property type="entry name" value="EPSPS"/>
    <property type="match status" value="1"/>
</dbReference>
<comment type="catalytic activity">
    <reaction evidence="6">
        <text>3-phosphoshikimate + phosphoenolpyruvate = 5-O-(1-carboxyvinyl)-3-phosphoshikimate + phosphate</text>
        <dbReference type="Rhea" id="RHEA:21256"/>
        <dbReference type="ChEBI" id="CHEBI:43474"/>
        <dbReference type="ChEBI" id="CHEBI:57701"/>
        <dbReference type="ChEBI" id="CHEBI:58702"/>
        <dbReference type="ChEBI" id="CHEBI:145989"/>
        <dbReference type="EC" id="2.5.1.19"/>
    </reaction>
    <physiologicalReaction direction="left-to-right" evidence="6">
        <dbReference type="Rhea" id="RHEA:21257"/>
    </physiologicalReaction>
</comment>
<dbReference type="EC" id="2.5.1.19" evidence="7"/>
<feature type="binding site" evidence="7">
    <location>
        <position position="402"/>
    </location>
    <ligand>
        <name>phosphoenolpyruvate</name>
        <dbReference type="ChEBI" id="CHEBI:58702"/>
    </ligand>
</feature>
<feature type="binding site" evidence="7">
    <location>
        <position position="330"/>
    </location>
    <ligand>
        <name>3-phosphoshikimate</name>
        <dbReference type="ChEBI" id="CHEBI:145989"/>
    </ligand>
</feature>
<evidence type="ECO:0000256" key="3">
    <source>
        <dbReference type="ARBA" id="ARBA00022605"/>
    </source>
</evidence>
<feature type="binding site" evidence="7">
    <location>
        <position position="164"/>
    </location>
    <ligand>
        <name>3-phosphoshikimate</name>
        <dbReference type="ChEBI" id="CHEBI:145989"/>
    </ligand>
</feature>
<dbReference type="SUPFAM" id="SSF55205">
    <property type="entry name" value="EPT/RTPC-like"/>
    <property type="match status" value="1"/>
</dbReference>
<dbReference type="InterPro" id="IPR001986">
    <property type="entry name" value="Enolpyruvate_Tfrase_dom"/>
</dbReference>
<dbReference type="Pfam" id="PF00275">
    <property type="entry name" value="EPSP_synthase"/>
    <property type="match status" value="1"/>
</dbReference>
<dbReference type="OrthoDB" id="9809920at2"/>
<feature type="active site" description="Proton acceptor" evidence="7">
    <location>
        <position position="303"/>
    </location>
</feature>
<sequence>MQVTISPGAISGTVTANPSKSAMQRAVAAALLSNGTSIIRNPGLSNDCLAALDVAAKLGAVIKRNEDHIEITSKGVFPPAENKEINCGESGLGIRMFTPIASLSDQAIVINGHGSLTTRPMDFFEQVLPQLDVKITTREGKLPLNIQGPLKAKNITIDGSLSSQFLTGLLMAYGAVAEDVTITVKDLKSKPYIALTLQLMEQFGVQVKEEQFEKFHFGKRQSYKAGEYTVEGDWSGAAFLLVAAAVAGKAEVHHLNTQSAQSDKAILEALEKAGAGLLPGVFTVIVHKNKLQAFDFDATDCPDLFPPLVALAANCEGTTKIIGVNRLAHKESDRGKTLQEEFGKMGIAIELHGDEMLVHGGTGIKGAVVKSHNDHRIAMACAVAALTADAPVVIEDAEAINKSYPEFYEHLEKIGGIVKKQGSASLTH</sequence>
<feature type="binding site" evidence="7">
    <location>
        <position position="164"/>
    </location>
    <ligand>
        <name>phosphoenolpyruvate</name>
        <dbReference type="ChEBI" id="CHEBI:58702"/>
    </ligand>
</feature>
<feature type="binding site" evidence="7">
    <location>
        <position position="25"/>
    </location>
    <ligand>
        <name>3-phosphoshikimate</name>
        <dbReference type="ChEBI" id="CHEBI:145989"/>
    </ligand>
</feature>
<dbReference type="PANTHER" id="PTHR21090">
    <property type="entry name" value="AROM/DEHYDROQUINATE SYNTHASE"/>
    <property type="match status" value="1"/>
</dbReference>
<dbReference type="GO" id="GO:0008652">
    <property type="term" value="P:amino acid biosynthetic process"/>
    <property type="evidence" value="ECO:0007669"/>
    <property type="project" value="UniProtKB-KW"/>
</dbReference>
<comment type="function">
    <text evidence="7">Catalyzes the transfer of the enolpyruvyl moiety of phosphoenolpyruvate (PEP) to the 5-hydroxyl of shikimate-3-phosphate (S3P) to produce enolpyruvyl shikimate-3-phosphate and inorganic phosphate.</text>
</comment>
<keyword evidence="5 7" id="KW-0057">Aromatic amino acid biosynthesis</keyword>
<dbReference type="GO" id="GO:0009073">
    <property type="term" value="P:aromatic amino acid family biosynthetic process"/>
    <property type="evidence" value="ECO:0007669"/>
    <property type="project" value="UniProtKB-KW"/>
</dbReference>
<feature type="binding site" evidence="7">
    <location>
        <position position="376"/>
    </location>
    <ligand>
        <name>phosphoenolpyruvate</name>
        <dbReference type="ChEBI" id="CHEBI:58702"/>
    </ligand>
</feature>
<evidence type="ECO:0000256" key="7">
    <source>
        <dbReference type="HAMAP-Rule" id="MF_00210"/>
    </source>
</evidence>
<dbReference type="GO" id="GO:0003866">
    <property type="term" value="F:3-phosphoshikimate 1-carboxyvinyltransferase activity"/>
    <property type="evidence" value="ECO:0007669"/>
    <property type="project" value="UniProtKB-UniRule"/>
</dbReference>
<feature type="binding site" evidence="7">
    <location>
        <position position="163"/>
    </location>
    <ligand>
        <name>3-phosphoshikimate</name>
        <dbReference type="ChEBI" id="CHEBI:145989"/>
    </ligand>
</feature>